<gene>
    <name evidence="3" type="ORF">AAG747_03400</name>
</gene>
<accession>A0AAW9S5C9</accession>
<dbReference type="RefSeq" id="WP_346819712.1">
    <property type="nucleotide sequence ID" value="NZ_JBDKWZ010000001.1"/>
</dbReference>
<feature type="region of interest" description="Disordered" evidence="1">
    <location>
        <begin position="43"/>
        <end position="62"/>
    </location>
</feature>
<evidence type="ECO:0000313" key="4">
    <source>
        <dbReference type="Proteomes" id="UP001403385"/>
    </source>
</evidence>
<dbReference type="InterPro" id="IPR021314">
    <property type="entry name" value="DUF2911"/>
</dbReference>
<keyword evidence="2" id="KW-1133">Transmembrane helix</keyword>
<dbReference type="Proteomes" id="UP001403385">
    <property type="component" value="Unassembled WGS sequence"/>
</dbReference>
<evidence type="ECO:0000313" key="3">
    <source>
        <dbReference type="EMBL" id="MEN7546935.1"/>
    </source>
</evidence>
<dbReference type="PROSITE" id="PS51257">
    <property type="entry name" value="PROKAR_LIPOPROTEIN"/>
    <property type="match status" value="1"/>
</dbReference>
<evidence type="ECO:0000256" key="1">
    <source>
        <dbReference type="SAM" id="MobiDB-lite"/>
    </source>
</evidence>
<keyword evidence="4" id="KW-1185">Reference proteome</keyword>
<feature type="transmembrane region" description="Helical" evidence="2">
    <location>
        <begin position="6"/>
        <end position="26"/>
    </location>
</feature>
<organism evidence="3 4">
    <name type="scientific">Rapidithrix thailandica</name>
    <dbReference type="NCBI Taxonomy" id="413964"/>
    <lineage>
        <taxon>Bacteria</taxon>
        <taxon>Pseudomonadati</taxon>
        <taxon>Bacteroidota</taxon>
        <taxon>Cytophagia</taxon>
        <taxon>Cytophagales</taxon>
        <taxon>Flammeovirgaceae</taxon>
        <taxon>Rapidithrix</taxon>
    </lineage>
</organism>
<comment type="caution">
    <text evidence="3">The sequence shown here is derived from an EMBL/GenBank/DDBJ whole genome shotgun (WGS) entry which is preliminary data.</text>
</comment>
<dbReference type="Pfam" id="PF11138">
    <property type="entry name" value="DUF2911"/>
    <property type="match status" value="1"/>
</dbReference>
<protein>
    <submittedName>
        <fullName evidence="3">DUF2911 domain-containing protein</fullName>
    </submittedName>
</protein>
<evidence type="ECO:0000256" key="2">
    <source>
        <dbReference type="SAM" id="Phobius"/>
    </source>
</evidence>
<reference evidence="3 4" key="1">
    <citation type="submission" date="2024-04" db="EMBL/GenBank/DDBJ databases">
        <title>Novel genus in family Flammeovirgaceae.</title>
        <authorList>
            <person name="Nguyen T.H."/>
            <person name="Vuong T.Q."/>
            <person name="Le H."/>
            <person name="Kim S.-G."/>
        </authorList>
    </citation>
    <scope>NUCLEOTIDE SEQUENCE [LARGE SCALE GENOMIC DNA]</scope>
    <source>
        <strain evidence="3 4">JCM 23209</strain>
    </source>
</reference>
<dbReference type="EMBL" id="JBDKWZ010000001">
    <property type="protein sequence ID" value="MEN7546935.1"/>
    <property type="molecule type" value="Genomic_DNA"/>
</dbReference>
<keyword evidence="2" id="KW-0812">Transmembrane</keyword>
<name>A0AAW9S5C9_9BACT</name>
<keyword evidence="2" id="KW-0472">Membrane</keyword>
<dbReference type="AlphaFoldDB" id="A0AAW9S5C9"/>
<proteinExistence type="predicted"/>
<sequence>MKKNYVINPAFIVSCICLFSIALWGCQKEQQANDVKVTETETVTTSKAEKESQKASPPAELTGEVGGVPIHLTYSQPAVRNREIWGQLVPYGEVWRTGANEANIIRFEKDVWIEGQKLGAGTYTLFTLPDEKQWTVIFNKETEDQWGAYNYQPESDALRVTVTPQRQDKITERLTFSIDTTNKLIFQWEKLRFDLTLEEAR</sequence>